<dbReference type="InterPro" id="IPR027417">
    <property type="entry name" value="P-loop_NTPase"/>
</dbReference>
<protein>
    <submittedName>
        <fullName evidence="2">Type III restriction endonuclease subunit R</fullName>
    </submittedName>
</protein>
<gene>
    <name evidence="2" type="ORF">D7V21_08635</name>
</gene>
<comment type="caution">
    <text evidence="2">The sequence shown here is derived from an EMBL/GenBank/DDBJ whole genome shotgun (WGS) entry which is preliminary data.</text>
</comment>
<dbReference type="GO" id="GO:0003677">
    <property type="term" value="F:DNA binding"/>
    <property type="evidence" value="ECO:0007669"/>
    <property type="project" value="InterPro"/>
</dbReference>
<dbReference type="InterPro" id="IPR006935">
    <property type="entry name" value="Helicase/UvrB_N"/>
</dbReference>
<organism evidence="2 3">
    <name type="scientific">Acinetobacter guerrae</name>
    <dbReference type="NCBI Taxonomy" id="1843371"/>
    <lineage>
        <taxon>Bacteria</taxon>
        <taxon>Pseudomonadati</taxon>
        <taxon>Pseudomonadota</taxon>
        <taxon>Gammaproteobacteria</taxon>
        <taxon>Moraxellales</taxon>
        <taxon>Moraxellaceae</taxon>
        <taxon>Acinetobacter</taxon>
    </lineage>
</organism>
<accession>A0A3A8EUA9</accession>
<dbReference type="EMBL" id="RAXU01000009">
    <property type="protein sequence ID" value="RKG33594.1"/>
    <property type="molecule type" value="Genomic_DNA"/>
</dbReference>
<proteinExistence type="predicted"/>
<dbReference type="GO" id="GO:0004519">
    <property type="term" value="F:endonuclease activity"/>
    <property type="evidence" value="ECO:0007669"/>
    <property type="project" value="UniProtKB-KW"/>
</dbReference>
<feature type="domain" description="Helicase/UvrB N-terminal" evidence="1">
    <location>
        <begin position="3"/>
        <end position="200"/>
    </location>
</feature>
<dbReference type="Gene3D" id="3.40.50.300">
    <property type="entry name" value="P-loop containing nucleotide triphosphate hydrolases"/>
    <property type="match status" value="2"/>
</dbReference>
<dbReference type="RefSeq" id="WP_120370109.1">
    <property type="nucleotide sequence ID" value="NZ_RAXU01000009.1"/>
</dbReference>
<dbReference type="Pfam" id="PF04851">
    <property type="entry name" value="ResIII"/>
    <property type="match status" value="1"/>
</dbReference>
<evidence type="ECO:0000313" key="2">
    <source>
        <dbReference type="EMBL" id="RKG33594.1"/>
    </source>
</evidence>
<name>A0A3A8EUA9_9GAMM</name>
<sequence>MKFILKDYQSEAVLESLKNLGKARKRWQLEKDNHAFSLTAITGAGKTVMAAATFEAMFYGNDEYDFDADPSAVVIWFSDDPSLNKQTCFRIMEASDKINHTDLVIIENTFNQPKLEAGKIYFLNTQKLNKKSLLVRGFDQEERELQAGGLLPETRPDLRAYTIWDTIKNTIEDSDLTLYLVLDEAHRGMKDDKAAEIKERSTIVQRLINGQSGVPAIPIVWGISATAERFNTAMEAAKNRSLLPNVQVDPKKVQESGLIKDTLVIDSPLQTEDVTSVLLRRATTKLKESTQLWKEYANQQNDSELVQPLMVFQVPNTPDHDEIGRQIELIYETWPELQKGSFAHVFGEHTTQTFGGFSVPHISPERVQESGGIKVLIAKDAISTGWDCPRAEVMISFRSATDKTHITQLLGRMIRAPLARRIPGNDILNSVICILPKFNLKAVQEVVDLINEGKEGSASPSRVLINPVETKPNNIIPTSVWDRFESLPSQSRPQKHAKPIKRLTALAHELASDKILLDASSSAYGALHGALDTFVIHNREKIEERKKNVNQVDGLTIIANLKTKQTEVYNFSEESDELVIQELYLRATKILSPAIAKSYLEHLAKNSKSDDEEYFEALISAKVTVASICLVSEIQSYLDQISNEIVSKWIKSYQVKIDHLSDERKETYLQILQMSTEPQDFHLEKPVIQFEMQTIREGERERNIPLYSNHLLSSEDGKFPCQLNEWEQRVLSIEMNKDGFIGWYRNPQQPGPSTLGIAYFEDEYKILRPDFLFFGKNDDGVYADIIDPHGTHLSDALPKLQGFVIYTRKFANHYRRIEALAEIDQQLRILDLKDPNVQAAILSAESSKELFSSPLAKDYL</sequence>
<reference evidence="2 3" key="1">
    <citation type="submission" date="2018-09" db="EMBL/GenBank/DDBJ databases">
        <title>The draft genome of Acinetobacter spp. strains.</title>
        <authorList>
            <person name="Qin J."/>
            <person name="Feng Y."/>
            <person name="Zong Z."/>
        </authorList>
    </citation>
    <scope>NUCLEOTIDE SEQUENCE [LARGE SCALE GENOMIC DNA]</scope>
    <source>
        <strain evidence="2 3">WCHAc060096</strain>
    </source>
</reference>
<dbReference type="CDD" id="cd18785">
    <property type="entry name" value="SF2_C"/>
    <property type="match status" value="1"/>
</dbReference>
<dbReference type="Proteomes" id="UP000269001">
    <property type="component" value="Unassembled WGS sequence"/>
</dbReference>
<evidence type="ECO:0000259" key="1">
    <source>
        <dbReference type="Pfam" id="PF04851"/>
    </source>
</evidence>
<keyword evidence="2" id="KW-0540">Nuclease</keyword>
<dbReference type="SUPFAM" id="SSF52540">
    <property type="entry name" value="P-loop containing nucleoside triphosphate hydrolases"/>
    <property type="match status" value="1"/>
</dbReference>
<dbReference type="AlphaFoldDB" id="A0A3A8EUA9"/>
<evidence type="ECO:0000313" key="3">
    <source>
        <dbReference type="Proteomes" id="UP000269001"/>
    </source>
</evidence>
<keyword evidence="2" id="KW-0255">Endonuclease</keyword>
<keyword evidence="2" id="KW-0378">Hydrolase</keyword>
<dbReference type="GO" id="GO:0005524">
    <property type="term" value="F:ATP binding"/>
    <property type="evidence" value="ECO:0007669"/>
    <property type="project" value="InterPro"/>
</dbReference>
<keyword evidence="3" id="KW-1185">Reference proteome</keyword>
<dbReference type="GO" id="GO:0016787">
    <property type="term" value="F:hydrolase activity"/>
    <property type="evidence" value="ECO:0007669"/>
    <property type="project" value="InterPro"/>
</dbReference>